<dbReference type="Proteomes" id="UP000032266">
    <property type="component" value="Chromosome"/>
</dbReference>
<sequence length="42" mass="4808">MLATERRHGLSTDQPLMDQIRPVLLSGWRENGQTQRWTTGGN</sequence>
<protein>
    <submittedName>
        <fullName evidence="1">Uncharacterized protein</fullName>
    </submittedName>
</protein>
<dbReference type="HOGENOM" id="CLU_3252300_0_0_6"/>
<dbReference type="EMBL" id="CP007142">
    <property type="protein sequence ID" value="AJQ97853.1"/>
    <property type="molecule type" value="Genomic_DNA"/>
</dbReference>
<gene>
    <name evidence="1" type="ORF">YC6258_05825</name>
</gene>
<accession>A0A0C5VX16</accession>
<dbReference type="AlphaFoldDB" id="A0A0C5VX16"/>
<evidence type="ECO:0000313" key="1">
    <source>
        <dbReference type="EMBL" id="AJQ97853.1"/>
    </source>
</evidence>
<evidence type="ECO:0000313" key="2">
    <source>
        <dbReference type="Proteomes" id="UP000032266"/>
    </source>
</evidence>
<dbReference type="KEGG" id="gsn:YC6258_05825"/>
<reference evidence="1 2" key="1">
    <citation type="submission" date="2014-01" db="EMBL/GenBank/DDBJ databases">
        <title>Full genme sequencing of cellulolytic bacterium Gynuella sunshinyii YC6258T gen. nov., sp. nov.</title>
        <authorList>
            <person name="Khan H."/>
            <person name="Chung E.J."/>
            <person name="Chung Y.R."/>
        </authorList>
    </citation>
    <scope>NUCLEOTIDE SEQUENCE [LARGE SCALE GENOMIC DNA]</scope>
    <source>
        <strain evidence="1 2">YC6258</strain>
    </source>
</reference>
<proteinExistence type="predicted"/>
<name>A0A0C5VX16_9GAMM</name>
<organism evidence="1 2">
    <name type="scientific">Gynuella sunshinyii YC6258</name>
    <dbReference type="NCBI Taxonomy" id="1445510"/>
    <lineage>
        <taxon>Bacteria</taxon>
        <taxon>Pseudomonadati</taxon>
        <taxon>Pseudomonadota</taxon>
        <taxon>Gammaproteobacteria</taxon>
        <taxon>Oceanospirillales</taxon>
        <taxon>Saccharospirillaceae</taxon>
        <taxon>Gynuella</taxon>
    </lineage>
</organism>
<dbReference type="STRING" id="1445510.YC6258_05825"/>
<keyword evidence="2" id="KW-1185">Reference proteome</keyword>